<keyword evidence="12 14" id="KW-0066">ATP synthesis</keyword>
<feature type="site" description="Required for activity" evidence="14">
    <location>
        <position position="389"/>
    </location>
</feature>
<dbReference type="InterPro" id="IPR000194">
    <property type="entry name" value="ATPase_F1/V1/A1_a/bsu_nucl-bd"/>
</dbReference>
<evidence type="ECO:0000256" key="9">
    <source>
        <dbReference type="ARBA" id="ARBA00023065"/>
    </source>
</evidence>
<name>A0A0H5B643_PREIN</name>
<dbReference type="InterPro" id="IPR005294">
    <property type="entry name" value="ATP_synth_F1_asu"/>
</dbReference>
<dbReference type="PATRIC" id="fig|28131.4.peg.1688"/>
<dbReference type="Proteomes" id="UP000229884">
    <property type="component" value="Unassembled WGS sequence"/>
</dbReference>
<dbReference type="EMBL" id="AP014597">
    <property type="protein sequence ID" value="BAU16695.1"/>
    <property type="molecule type" value="Genomic_DNA"/>
</dbReference>
<evidence type="ECO:0000259" key="15">
    <source>
        <dbReference type="Pfam" id="PF00006"/>
    </source>
</evidence>
<dbReference type="EMBL" id="NSLY01000032">
    <property type="protein sequence ID" value="PDP59008.1"/>
    <property type="molecule type" value="Genomic_DNA"/>
</dbReference>
<reference evidence="19 25" key="1">
    <citation type="submission" date="2015-07" db="EMBL/GenBank/DDBJ databases">
        <title>Complete genome sequence of Prevotella intermedia strain 17-2.</title>
        <authorList>
            <person name="Nambu T."/>
        </authorList>
    </citation>
    <scope>NUCLEOTIDE SEQUENCE [LARGE SCALE GENOMIC DNA]</scope>
    <source>
        <strain evidence="19 25">17-2</strain>
    </source>
</reference>
<keyword evidence="4 14" id="KW-0813">Transport</keyword>
<reference evidence="22 28" key="4">
    <citation type="submission" date="2017-11" db="EMBL/GenBank/DDBJ databases">
        <title>Genome sequencing of Prevotella intermedia KCOM 1101.</title>
        <authorList>
            <person name="Kook J.-K."/>
            <person name="Park S.-N."/>
            <person name="Lim Y.K."/>
        </authorList>
    </citation>
    <scope>NUCLEOTIDE SEQUENCE [LARGE SCALE GENOMIC DNA]</scope>
    <source>
        <strain evidence="22 28">KCOM 1101</strain>
    </source>
</reference>
<dbReference type="FunFam" id="3.40.50.300:FF:000002">
    <property type="entry name" value="ATP synthase subunit alpha"/>
    <property type="match status" value="1"/>
</dbReference>
<evidence type="ECO:0000256" key="5">
    <source>
        <dbReference type="ARBA" id="ARBA00022741"/>
    </source>
</evidence>
<dbReference type="Proteomes" id="UP000229111">
    <property type="component" value="Unassembled WGS sequence"/>
</dbReference>
<dbReference type="GO" id="GO:0046933">
    <property type="term" value="F:proton-transporting ATP synthase activity, rotational mechanism"/>
    <property type="evidence" value="ECO:0007669"/>
    <property type="project" value="UniProtKB-UniRule"/>
</dbReference>
<evidence type="ECO:0000313" key="23">
    <source>
        <dbReference type="EMBL" id="PIN28393.1"/>
    </source>
</evidence>
<dbReference type="GO" id="GO:0005886">
    <property type="term" value="C:plasma membrane"/>
    <property type="evidence" value="ECO:0007669"/>
    <property type="project" value="UniProtKB-SubCell"/>
</dbReference>
<feature type="domain" description="ATPase F1/V1/A1 complex alpha/beta subunit N-terminal" evidence="17">
    <location>
        <begin position="29"/>
        <end position="93"/>
    </location>
</feature>
<dbReference type="FunFam" id="1.20.150.20:FF:000001">
    <property type="entry name" value="ATP synthase subunit alpha"/>
    <property type="match status" value="1"/>
</dbReference>
<evidence type="ECO:0000313" key="24">
    <source>
        <dbReference type="EMBL" id="PJI26968.1"/>
    </source>
</evidence>
<dbReference type="InterPro" id="IPR027417">
    <property type="entry name" value="P-loop_NTPase"/>
</dbReference>
<dbReference type="InterPro" id="IPR023366">
    <property type="entry name" value="ATP_synth_asu-like_sf"/>
</dbReference>
<reference evidence="24 30" key="6">
    <citation type="submission" date="2017-11" db="EMBL/GenBank/DDBJ databases">
        <title>Genome sequencing of Prevotella intermedia KCOM 2832.</title>
        <authorList>
            <person name="Kook J.-K."/>
            <person name="Park S.-N."/>
            <person name="Lim Y.K."/>
        </authorList>
    </citation>
    <scope>NUCLEOTIDE SEQUENCE [LARGE SCALE GENOMIC DNA]</scope>
    <source>
        <strain evidence="24 30">KCOM 2832</strain>
    </source>
</reference>
<keyword evidence="7 14" id="KW-0067">ATP-binding</keyword>
<feature type="domain" description="ATPase F1/V1/A1 complex alpha/beta subunit nucleotide-binding" evidence="15">
    <location>
        <begin position="153"/>
        <end position="391"/>
    </location>
</feature>
<dbReference type="InterPro" id="IPR036121">
    <property type="entry name" value="ATPase_F1/V1/A1_a/bsu_N_sf"/>
</dbReference>
<evidence type="ECO:0000256" key="12">
    <source>
        <dbReference type="ARBA" id="ARBA00023310"/>
    </source>
</evidence>
<dbReference type="Pfam" id="PF00306">
    <property type="entry name" value="ATP-synt_ab_C"/>
    <property type="match status" value="1"/>
</dbReference>
<dbReference type="AlphaFoldDB" id="A0A0H5B643"/>
<evidence type="ECO:0000313" key="27">
    <source>
        <dbReference type="Proteomes" id="UP000219058"/>
    </source>
</evidence>
<dbReference type="Pfam" id="PF02874">
    <property type="entry name" value="ATP-synt_ab_N"/>
    <property type="match status" value="1"/>
</dbReference>
<comment type="subunit">
    <text evidence="13">F-type ATPases have 2 components, CF(1) - the catalytic core - and CF(0) - the membrane proton channel. CF(1) has five subunits: alpha(3), beta(3), gamma(1), delta(1), epsilon(1). CF(0) has four main subunits: a(1), b(1), b'(1) and c(9-12).</text>
</comment>
<dbReference type="PANTHER" id="PTHR48082:SF2">
    <property type="entry name" value="ATP SYNTHASE SUBUNIT ALPHA, MITOCHONDRIAL"/>
    <property type="match status" value="1"/>
</dbReference>
<reference evidence="23 31" key="5">
    <citation type="submission" date="2017-11" db="EMBL/GenBank/DDBJ databases">
        <title>Genome sequencing of Prevotella intermedia KCOM 2069.</title>
        <authorList>
            <person name="Kook J.-K."/>
            <person name="Park S.-N."/>
            <person name="Lim Y.K."/>
        </authorList>
    </citation>
    <scope>NUCLEOTIDE SEQUENCE [LARGE SCALE GENOMIC DNA]</scope>
    <source>
        <strain evidence="23 31">KCOM 2069</strain>
    </source>
</reference>
<dbReference type="GeneID" id="34515173"/>
<dbReference type="InterPro" id="IPR033732">
    <property type="entry name" value="ATP_synth_F1_a_nt-bd_dom"/>
</dbReference>
<dbReference type="Proteomes" id="UP000219058">
    <property type="component" value="Unassembled WGS sequence"/>
</dbReference>
<dbReference type="HAMAP" id="MF_01346">
    <property type="entry name" value="ATP_synth_alpha_bact"/>
    <property type="match status" value="1"/>
</dbReference>
<dbReference type="EMBL" id="AP014925">
    <property type="protein sequence ID" value="BAR95707.1"/>
    <property type="molecule type" value="Genomic_DNA"/>
</dbReference>
<dbReference type="Gene3D" id="1.20.150.20">
    <property type="entry name" value="ATP synthase alpha/beta chain, C-terminal domain"/>
    <property type="match status" value="1"/>
</dbReference>
<reference evidence="18 29" key="7">
    <citation type="submission" date="2017-11" db="EMBL/GenBank/DDBJ databases">
        <title>Genome sequencing of Prevotella intermedia KCOM 2837.</title>
        <authorList>
            <person name="Kook J.-K."/>
            <person name="Park S.-N."/>
            <person name="Lim Y.K."/>
        </authorList>
    </citation>
    <scope>NUCLEOTIDE SEQUENCE [LARGE SCALE GENOMIC DNA]</scope>
    <source>
        <strain evidence="18 29">KCOM 2837</strain>
    </source>
</reference>
<dbReference type="OMA" id="INQRDNW"/>
<evidence type="ECO:0000256" key="3">
    <source>
        <dbReference type="ARBA" id="ARBA00008936"/>
    </source>
</evidence>
<dbReference type="GO" id="GO:0043531">
    <property type="term" value="F:ADP binding"/>
    <property type="evidence" value="ECO:0007669"/>
    <property type="project" value="TreeGrafter"/>
</dbReference>
<comment type="function">
    <text evidence="1 14">Produces ATP from ADP in the presence of a proton gradient across the membrane. The alpha chain is a regulatory subunit.</text>
</comment>
<reference evidence="20 26" key="2">
    <citation type="journal article" date="2016" name="DNA Res.">
        <title>The complete genome sequencing of Prevotella intermedia strain OMA14 and a subsequent fine-scale, intra-species genomic comparison reveal an unusual amplification of conjugative and mobile transposons and identify a novel Prevotella-lineage-specific repeat.</title>
        <authorList>
            <person name="Naito M."/>
            <person name="Ogura Y."/>
            <person name="Itoh T."/>
            <person name="Shoji M."/>
            <person name="Okamoto M."/>
            <person name="Hayashi T."/>
            <person name="Nakayama K."/>
        </authorList>
    </citation>
    <scope>NUCLEOTIDE SEQUENCE [LARGE SCALE GENOMIC DNA]</scope>
    <source>
        <strain evidence="20 26">OMA14</strain>
    </source>
</reference>
<evidence type="ECO:0000256" key="14">
    <source>
        <dbReference type="HAMAP-Rule" id="MF_01346"/>
    </source>
</evidence>
<dbReference type="SUPFAM" id="SSF52540">
    <property type="entry name" value="P-loop containing nucleoside triphosphate hydrolases"/>
    <property type="match status" value="1"/>
</dbReference>
<keyword evidence="9 14" id="KW-0406">Ion transport</keyword>
<evidence type="ECO:0000256" key="2">
    <source>
        <dbReference type="ARBA" id="ARBA00004170"/>
    </source>
</evidence>
<evidence type="ECO:0000313" key="20">
    <source>
        <dbReference type="EMBL" id="BAU16695.1"/>
    </source>
</evidence>
<proteinExistence type="inferred from homology"/>
<evidence type="ECO:0000313" key="26">
    <source>
        <dbReference type="Proteomes" id="UP000217431"/>
    </source>
</evidence>
<protein>
    <recommendedName>
        <fullName evidence="14">ATP synthase subunit alpha</fullName>
        <ecNumber evidence="14">7.1.2.2</ecNumber>
    </recommendedName>
    <alternativeName>
        <fullName evidence="14">ATP synthase F1 sector subunit alpha</fullName>
    </alternativeName>
    <alternativeName>
        <fullName evidence="14">F-ATPase subunit alpha</fullName>
    </alternativeName>
</protein>
<evidence type="ECO:0000313" key="25">
    <source>
        <dbReference type="Proteomes" id="UP000067008"/>
    </source>
</evidence>
<dbReference type="InterPro" id="IPR038376">
    <property type="entry name" value="ATP_synth_asu_C_sf"/>
</dbReference>
<dbReference type="Proteomes" id="UP000230500">
    <property type="component" value="Unassembled WGS sequence"/>
</dbReference>
<dbReference type="NCBIfam" id="TIGR00962">
    <property type="entry name" value="atpA"/>
    <property type="match status" value="1"/>
</dbReference>
<organism evidence="23 31">
    <name type="scientific">Prevotella intermedia</name>
    <dbReference type="NCBI Taxonomy" id="28131"/>
    <lineage>
        <taxon>Bacteria</taxon>
        <taxon>Pseudomonadati</taxon>
        <taxon>Bacteroidota</taxon>
        <taxon>Bacteroidia</taxon>
        <taxon>Bacteroidales</taxon>
        <taxon>Prevotellaceae</taxon>
        <taxon>Prevotella</taxon>
    </lineage>
</organism>
<keyword evidence="11 14" id="KW-0139">CF(1)</keyword>
<evidence type="ECO:0000313" key="30">
    <source>
        <dbReference type="Proteomes" id="UP000229884"/>
    </source>
</evidence>
<keyword evidence="10 14" id="KW-0472">Membrane</keyword>
<keyword evidence="8 14" id="KW-1278">Translocase</keyword>
<dbReference type="SUPFAM" id="SSF47917">
    <property type="entry name" value="C-terminal domain of alpha and beta subunits of F1 ATP synthase"/>
    <property type="match status" value="1"/>
</dbReference>
<dbReference type="InterPro" id="IPR000793">
    <property type="entry name" value="ATP_synth_asu_C"/>
</dbReference>
<evidence type="ECO:0000256" key="7">
    <source>
        <dbReference type="ARBA" id="ARBA00022840"/>
    </source>
</evidence>
<dbReference type="CDD" id="cd18116">
    <property type="entry name" value="ATP-synt_F1_alpha_N"/>
    <property type="match status" value="1"/>
</dbReference>
<dbReference type="Proteomes" id="UP000229630">
    <property type="component" value="Chromosome 1"/>
</dbReference>
<dbReference type="NCBIfam" id="NF009884">
    <property type="entry name" value="PRK13343.1"/>
    <property type="match status" value="1"/>
</dbReference>
<feature type="binding site" evidence="14">
    <location>
        <begin position="173"/>
        <end position="180"/>
    </location>
    <ligand>
        <name>ATP</name>
        <dbReference type="ChEBI" id="CHEBI:30616"/>
    </ligand>
</feature>
<dbReference type="CDD" id="cd01132">
    <property type="entry name" value="F1-ATPase_alpha_CD"/>
    <property type="match status" value="1"/>
</dbReference>
<evidence type="ECO:0000313" key="28">
    <source>
        <dbReference type="Proteomes" id="UP000229111"/>
    </source>
</evidence>
<evidence type="ECO:0000313" key="22">
    <source>
        <dbReference type="EMBL" id="PIK18194.1"/>
    </source>
</evidence>
<keyword evidence="5 14" id="KW-0547">Nucleotide-binding</keyword>
<gene>
    <name evidence="14" type="primary">atpA</name>
    <name evidence="21" type="ORF">CLI71_10190</name>
    <name evidence="22" type="ORF">CTI16_03315</name>
    <name evidence="24" type="ORF">CTM58_01945</name>
    <name evidence="18" type="ORF">CTM62_00090</name>
    <name evidence="23" type="ORF">CUC04_02625</name>
    <name evidence="19" type="ORF">PI172_0979</name>
    <name evidence="20" type="ORF">PIOMA14_I_0186</name>
</gene>
<evidence type="ECO:0000256" key="6">
    <source>
        <dbReference type="ARBA" id="ARBA00022781"/>
    </source>
</evidence>
<dbReference type="STRING" id="28131.BWX40_06965"/>
<dbReference type="InterPro" id="IPR004100">
    <property type="entry name" value="ATPase_F1/V1/A1_a/bsu_N"/>
</dbReference>
<comment type="similarity">
    <text evidence="3 14">Belongs to the ATPase alpha/beta chains family.</text>
</comment>
<dbReference type="Proteomes" id="UP000067008">
    <property type="component" value="Chromosome 2"/>
</dbReference>
<evidence type="ECO:0000256" key="8">
    <source>
        <dbReference type="ARBA" id="ARBA00022967"/>
    </source>
</evidence>
<keyword evidence="6 14" id="KW-0375">Hydrogen ion transport</keyword>
<keyword evidence="14" id="KW-1003">Cell membrane</keyword>
<dbReference type="SUPFAM" id="SSF50615">
    <property type="entry name" value="N-terminal domain of alpha and beta subunits of F1 ATP synthase"/>
    <property type="match status" value="1"/>
</dbReference>
<dbReference type="GO" id="GO:0005524">
    <property type="term" value="F:ATP binding"/>
    <property type="evidence" value="ECO:0007669"/>
    <property type="project" value="UniProtKB-UniRule"/>
</dbReference>
<evidence type="ECO:0000259" key="17">
    <source>
        <dbReference type="Pfam" id="PF02874"/>
    </source>
</evidence>
<dbReference type="Proteomes" id="UP000217431">
    <property type="component" value="Chromosome I"/>
</dbReference>
<accession>A0A0H5B643</accession>
<evidence type="ECO:0000256" key="13">
    <source>
        <dbReference type="ARBA" id="ARBA00026013"/>
    </source>
</evidence>
<dbReference type="FunFam" id="2.40.30.20:FF:000001">
    <property type="entry name" value="ATP synthase subunit alpha"/>
    <property type="match status" value="1"/>
</dbReference>
<evidence type="ECO:0000259" key="16">
    <source>
        <dbReference type="Pfam" id="PF00306"/>
    </source>
</evidence>
<dbReference type="Pfam" id="PF00006">
    <property type="entry name" value="ATP-synt_ab"/>
    <property type="match status" value="1"/>
</dbReference>
<evidence type="ECO:0000256" key="1">
    <source>
        <dbReference type="ARBA" id="ARBA00003784"/>
    </source>
</evidence>
<evidence type="ECO:0000313" key="19">
    <source>
        <dbReference type="EMBL" id="BAR95707.1"/>
    </source>
</evidence>
<dbReference type="EMBL" id="PENG01000001">
    <property type="protein sequence ID" value="PJI26968.1"/>
    <property type="molecule type" value="Genomic_DNA"/>
</dbReference>
<dbReference type="RefSeq" id="WP_014710197.1">
    <property type="nucleotide sequence ID" value="NZ_AP014597.1"/>
</dbReference>
<sequence>MSDKIKPSEVSEVLLKALQGVNAEEKFDEVGTVLTISDGVARIYGLRNAEANELLEFENGTMAIVMNLEEDNVGCILLGPTAGIKEGQSVKRTHRIASIRVNDNFLGRVVNPLGQAIDGKGEIDLSDAFEMPLDRKAPGVIYRQPVKEPLQTGLKGVDSMIPIGRGQRELIIGDRQTGKTAIAVDTIINQKNFYEQGKPVYCIYVAIGQKASTVANLVQTLRDHGALPYTIIVSATAADPAAMQYYAPFAGAAIGEYFRDRGYSALVVYDDLSKQAVAYREVSLILRRPSGREAYPGDVFYLHSRLLERAARINDQQEIAEQMNDLPECMKGHVKGGGSLTALPIIETQAGDVSAYIPTNVISITDGQIYLESDLFNQGFRPAINVGISVSRVGGSAQVKSMKKVAGTLKIDMAQYRELEAFSKFSSDMDKVTAMTLDRGRKNNQLLIQPQYAPMPVGEQIAILYCGVHGLMHAVPVENIRECQDQFLESMRNTHKDVIDNLASGKLLDDDIKVIEEVMGNITAQYK</sequence>
<dbReference type="EMBL" id="PEKM01000001">
    <property type="protein sequence ID" value="PIK18194.1"/>
    <property type="molecule type" value="Genomic_DNA"/>
</dbReference>
<dbReference type="PANTHER" id="PTHR48082">
    <property type="entry name" value="ATP SYNTHASE SUBUNIT ALPHA, MITOCHONDRIAL"/>
    <property type="match status" value="1"/>
</dbReference>
<evidence type="ECO:0000256" key="11">
    <source>
        <dbReference type="ARBA" id="ARBA00023196"/>
    </source>
</evidence>
<evidence type="ECO:0000313" key="18">
    <source>
        <dbReference type="EMBL" id="ATV25287.1"/>
    </source>
</evidence>
<evidence type="ECO:0000256" key="4">
    <source>
        <dbReference type="ARBA" id="ARBA00022448"/>
    </source>
</evidence>
<dbReference type="GO" id="GO:0045259">
    <property type="term" value="C:proton-transporting ATP synthase complex"/>
    <property type="evidence" value="ECO:0007669"/>
    <property type="project" value="UniProtKB-KW"/>
</dbReference>
<feature type="domain" description="ATP synthase alpha subunit C-terminal" evidence="16">
    <location>
        <begin position="398"/>
        <end position="513"/>
    </location>
</feature>
<evidence type="ECO:0000256" key="10">
    <source>
        <dbReference type="ARBA" id="ARBA00023136"/>
    </source>
</evidence>
<evidence type="ECO:0000313" key="29">
    <source>
        <dbReference type="Proteomes" id="UP000229630"/>
    </source>
</evidence>
<dbReference type="PROSITE" id="PS00152">
    <property type="entry name" value="ATPASE_ALPHA_BETA"/>
    <property type="match status" value="1"/>
</dbReference>
<dbReference type="EMBL" id="CP024723">
    <property type="protein sequence ID" value="ATV25287.1"/>
    <property type="molecule type" value="Genomic_DNA"/>
</dbReference>
<evidence type="ECO:0000313" key="31">
    <source>
        <dbReference type="Proteomes" id="UP000230500"/>
    </source>
</evidence>
<evidence type="ECO:0000313" key="21">
    <source>
        <dbReference type="EMBL" id="PDP59008.1"/>
    </source>
</evidence>
<reference evidence="21 27" key="3">
    <citation type="submission" date="2017-09" db="EMBL/GenBank/DDBJ databases">
        <title>Phase variable restriction modification systems are present in the genome sequences of periodontal pathogens Prevotella intermedia, Tannerella forsythia and Porphyromonas gingivalis.</title>
        <authorList>
            <person name="Haigh R.D."/>
            <person name="Crawford L."/>
            <person name="Ralph J."/>
            <person name="Wanford J."/>
            <person name="Vartoukian S.R."/>
            <person name="Hijazib K."/>
            <person name="Wade W."/>
            <person name="Oggioni M.R."/>
        </authorList>
    </citation>
    <scope>NUCLEOTIDE SEQUENCE [LARGE SCALE GENOMIC DNA]</scope>
    <source>
        <strain evidence="21 27">WW2834</strain>
    </source>
</reference>
<comment type="catalytic activity">
    <reaction evidence="14">
        <text>ATP + H2O + 4 H(+)(in) = ADP + phosphate + 5 H(+)(out)</text>
        <dbReference type="Rhea" id="RHEA:57720"/>
        <dbReference type="ChEBI" id="CHEBI:15377"/>
        <dbReference type="ChEBI" id="CHEBI:15378"/>
        <dbReference type="ChEBI" id="CHEBI:30616"/>
        <dbReference type="ChEBI" id="CHEBI:43474"/>
        <dbReference type="ChEBI" id="CHEBI:456216"/>
        <dbReference type="EC" id="7.1.2.2"/>
    </reaction>
</comment>
<dbReference type="EC" id="7.1.2.2" evidence="14"/>
<dbReference type="CDD" id="cd18113">
    <property type="entry name" value="ATP-synt_F1_alpha_C"/>
    <property type="match status" value="1"/>
</dbReference>
<dbReference type="Gene3D" id="3.40.50.300">
    <property type="entry name" value="P-loop containing nucleotide triphosphate hydrolases"/>
    <property type="match status" value="1"/>
</dbReference>
<dbReference type="EMBL" id="PESN01000001">
    <property type="protein sequence ID" value="PIN28393.1"/>
    <property type="molecule type" value="Genomic_DNA"/>
</dbReference>
<comment type="subcellular location">
    <subcellularLocation>
        <location evidence="14">Cell membrane</location>
        <topology evidence="14">Peripheral membrane protein</topology>
    </subcellularLocation>
    <subcellularLocation>
        <location evidence="2">Membrane</location>
        <topology evidence="2">Peripheral membrane protein</topology>
    </subcellularLocation>
</comment>
<dbReference type="Gene3D" id="2.40.30.20">
    <property type="match status" value="1"/>
</dbReference>
<dbReference type="InterPro" id="IPR020003">
    <property type="entry name" value="ATPase_a/bsu_AS"/>
</dbReference>